<dbReference type="PANTHER" id="PTHR36919">
    <property type="entry name" value="BLR1215 PROTEIN"/>
    <property type="match status" value="1"/>
</dbReference>
<name>A0ABU8RZI4_9SPHN</name>
<organism evidence="3 4">
    <name type="scientific">Novosphingobium anseongense</name>
    <dbReference type="NCBI Taxonomy" id="3133436"/>
    <lineage>
        <taxon>Bacteria</taxon>
        <taxon>Pseudomonadati</taxon>
        <taxon>Pseudomonadota</taxon>
        <taxon>Alphaproteobacteria</taxon>
        <taxon>Sphingomonadales</taxon>
        <taxon>Sphingomonadaceae</taxon>
        <taxon>Novosphingobium</taxon>
    </lineage>
</organism>
<sequence>MTRTFPTLAAAAMTLLATNGEATPMPTVGFEAIGTWINPHGSVKVQTGPCPAGAIGQLCGWVVWAAPQAEADARDGGTGRLIGTELLRGYRATGRGLYRGEVYVPDMGRTFVSTIEQRGANDLKISGCILGGIICKSQDWHRV</sequence>
<accession>A0ABU8RZI4</accession>
<feature type="chain" id="PRO_5046395066" evidence="1">
    <location>
        <begin position="23"/>
        <end position="143"/>
    </location>
</feature>
<dbReference type="InterPro" id="IPR019223">
    <property type="entry name" value="DUF2147"/>
</dbReference>
<feature type="signal peptide" evidence="1">
    <location>
        <begin position="1"/>
        <end position="22"/>
    </location>
</feature>
<dbReference type="Pfam" id="PF09917">
    <property type="entry name" value="DUF2147"/>
    <property type="match status" value="1"/>
</dbReference>
<comment type="caution">
    <text evidence="3">The sequence shown here is derived from an EMBL/GenBank/DDBJ whole genome shotgun (WGS) entry which is preliminary data.</text>
</comment>
<dbReference type="Proteomes" id="UP001361239">
    <property type="component" value="Unassembled WGS sequence"/>
</dbReference>
<reference evidence="3 4" key="1">
    <citation type="submission" date="2024-03" db="EMBL/GenBank/DDBJ databases">
        <authorList>
            <person name="Jo J.-H."/>
        </authorList>
    </citation>
    <scope>NUCLEOTIDE SEQUENCE [LARGE SCALE GENOMIC DNA]</scope>
    <source>
        <strain evidence="3 4">PS1R-30</strain>
    </source>
</reference>
<dbReference type="PANTHER" id="PTHR36919:SF2">
    <property type="entry name" value="BLL6627 PROTEIN"/>
    <property type="match status" value="1"/>
</dbReference>
<gene>
    <name evidence="3" type="ORF">WG901_17650</name>
</gene>
<dbReference type="RefSeq" id="WP_339588401.1">
    <property type="nucleotide sequence ID" value="NZ_JBBHJZ010000003.1"/>
</dbReference>
<feature type="domain" description="DUF2147" evidence="2">
    <location>
        <begin position="34"/>
        <end position="142"/>
    </location>
</feature>
<evidence type="ECO:0000256" key="1">
    <source>
        <dbReference type="SAM" id="SignalP"/>
    </source>
</evidence>
<dbReference type="EMBL" id="JBBHJZ010000003">
    <property type="protein sequence ID" value="MEJ5978482.1"/>
    <property type="molecule type" value="Genomic_DNA"/>
</dbReference>
<evidence type="ECO:0000259" key="2">
    <source>
        <dbReference type="Pfam" id="PF09917"/>
    </source>
</evidence>
<evidence type="ECO:0000313" key="4">
    <source>
        <dbReference type="Proteomes" id="UP001361239"/>
    </source>
</evidence>
<dbReference type="Gene3D" id="2.40.128.520">
    <property type="match status" value="1"/>
</dbReference>
<proteinExistence type="predicted"/>
<evidence type="ECO:0000313" key="3">
    <source>
        <dbReference type="EMBL" id="MEJ5978482.1"/>
    </source>
</evidence>
<keyword evidence="4" id="KW-1185">Reference proteome</keyword>
<keyword evidence="1" id="KW-0732">Signal</keyword>
<protein>
    <submittedName>
        <fullName evidence="3">DUF2147 domain-containing protein</fullName>
    </submittedName>
</protein>